<reference evidence="1 2" key="1">
    <citation type="journal article" date="2019" name="Commun. Biol.">
        <title>The bagworm genome reveals a unique fibroin gene that provides high tensile strength.</title>
        <authorList>
            <person name="Kono N."/>
            <person name="Nakamura H."/>
            <person name="Ohtoshi R."/>
            <person name="Tomita M."/>
            <person name="Numata K."/>
            <person name="Arakawa K."/>
        </authorList>
    </citation>
    <scope>NUCLEOTIDE SEQUENCE [LARGE SCALE GENOMIC DNA]</scope>
</reference>
<name>A0A4C1U4G4_EUMVA</name>
<dbReference type="Proteomes" id="UP000299102">
    <property type="component" value="Unassembled WGS sequence"/>
</dbReference>
<gene>
    <name evidence="1" type="ORF">EVAR_11179_1</name>
</gene>
<organism evidence="1 2">
    <name type="scientific">Eumeta variegata</name>
    <name type="common">Bagworm moth</name>
    <name type="synonym">Eumeta japonica</name>
    <dbReference type="NCBI Taxonomy" id="151549"/>
    <lineage>
        <taxon>Eukaryota</taxon>
        <taxon>Metazoa</taxon>
        <taxon>Ecdysozoa</taxon>
        <taxon>Arthropoda</taxon>
        <taxon>Hexapoda</taxon>
        <taxon>Insecta</taxon>
        <taxon>Pterygota</taxon>
        <taxon>Neoptera</taxon>
        <taxon>Endopterygota</taxon>
        <taxon>Lepidoptera</taxon>
        <taxon>Glossata</taxon>
        <taxon>Ditrysia</taxon>
        <taxon>Tineoidea</taxon>
        <taxon>Psychidae</taxon>
        <taxon>Oiketicinae</taxon>
        <taxon>Eumeta</taxon>
    </lineage>
</organism>
<keyword evidence="2" id="KW-1185">Reference proteome</keyword>
<dbReference type="AlphaFoldDB" id="A0A4C1U4G4"/>
<dbReference type="OrthoDB" id="412981at2759"/>
<sequence length="164" mass="18466">MLRTTGTKYSARIPHLMSQRTPRFGADVLDIVLYHRLPFPIHVEVLYGAETQHLPILITLGTTAHLTPARPQTHRTNWSAYQRALEKLHIASMASPSPVRRKLIRPRHVSITKSRPRIPRRLHIFRQRLAAGGTFLYACSARSNTNGTCKDCGLGRAAHVSSVF</sequence>
<evidence type="ECO:0000313" key="2">
    <source>
        <dbReference type="Proteomes" id="UP000299102"/>
    </source>
</evidence>
<evidence type="ECO:0000313" key="1">
    <source>
        <dbReference type="EMBL" id="GBP21148.1"/>
    </source>
</evidence>
<comment type="caution">
    <text evidence="1">The sequence shown here is derived from an EMBL/GenBank/DDBJ whole genome shotgun (WGS) entry which is preliminary data.</text>
</comment>
<protein>
    <submittedName>
        <fullName evidence="1">Uncharacterized protein</fullName>
    </submittedName>
</protein>
<accession>A0A4C1U4G4</accession>
<dbReference type="EMBL" id="BGZK01000125">
    <property type="protein sequence ID" value="GBP21148.1"/>
    <property type="molecule type" value="Genomic_DNA"/>
</dbReference>
<proteinExistence type="predicted"/>